<proteinExistence type="predicted"/>
<dbReference type="AlphaFoldDB" id="A0AAI9YBW3"/>
<dbReference type="PANTHER" id="PTHR36978:SF4">
    <property type="entry name" value="P-LOOP CONTAINING NUCLEOSIDE TRIPHOSPHATE HYDROLASE PROTEIN"/>
    <property type="match status" value="1"/>
</dbReference>
<keyword evidence="2" id="KW-1185">Reference proteome</keyword>
<reference evidence="1" key="1">
    <citation type="submission" date="2016-11" db="EMBL/GenBank/DDBJ databases">
        <title>The genome sequence of Colletotrichum cuscutae.</title>
        <authorList>
            <person name="Baroncelli R."/>
        </authorList>
    </citation>
    <scope>NUCLEOTIDE SEQUENCE</scope>
    <source>
        <strain evidence="1">IMI 304802</strain>
    </source>
</reference>
<gene>
    <name evidence="1" type="ORF">CCUS01_13385</name>
</gene>
<dbReference type="Pfam" id="PF17784">
    <property type="entry name" value="Sulfotransfer_4"/>
    <property type="match status" value="2"/>
</dbReference>
<dbReference type="SUPFAM" id="SSF52540">
    <property type="entry name" value="P-loop containing nucleoside triphosphate hydrolases"/>
    <property type="match status" value="1"/>
</dbReference>
<evidence type="ECO:0000313" key="2">
    <source>
        <dbReference type="Proteomes" id="UP001239213"/>
    </source>
</evidence>
<dbReference type="Proteomes" id="UP001239213">
    <property type="component" value="Unassembled WGS sequence"/>
</dbReference>
<protein>
    <submittedName>
        <fullName evidence="1">Uncharacterized protein</fullName>
    </submittedName>
</protein>
<dbReference type="EMBL" id="MPDP01000015">
    <property type="protein sequence ID" value="KAK1495504.1"/>
    <property type="molecule type" value="Genomic_DNA"/>
</dbReference>
<dbReference type="InterPro" id="IPR040632">
    <property type="entry name" value="Sulfotransfer_4"/>
</dbReference>
<comment type="caution">
    <text evidence="1">The sequence shown here is derived from an EMBL/GenBank/DDBJ whole genome shotgun (WGS) entry which is preliminary data.</text>
</comment>
<dbReference type="InterPro" id="IPR027417">
    <property type="entry name" value="P-loop_NTPase"/>
</dbReference>
<name>A0AAI9YBW3_9PEZI</name>
<dbReference type="PANTHER" id="PTHR36978">
    <property type="entry name" value="P-LOOP CONTAINING NUCLEOTIDE TRIPHOSPHATE HYDROLASE"/>
    <property type="match status" value="1"/>
</dbReference>
<accession>A0AAI9YBW3</accession>
<dbReference type="Gene3D" id="3.40.50.300">
    <property type="entry name" value="P-loop containing nucleotide triphosphate hydrolases"/>
    <property type="match status" value="2"/>
</dbReference>
<organism evidence="1 2">
    <name type="scientific">Colletotrichum cuscutae</name>
    <dbReference type="NCBI Taxonomy" id="1209917"/>
    <lineage>
        <taxon>Eukaryota</taxon>
        <taxon>Fungi</taxon>
        <taxon>Dikarya</taxon>
        <taxon>Ascomycota</taxon>
        <taxon>Pezizomycotina</taxon>
        <taxon>Sordariomycetes</taxon>
        <taxon>Hypocreomycetidae</taxon>
        <taxon>Glomerellales</taxon>
        <taxon>Glomerellaceae</taxon>
        <taxon>Colletotrichum</taxon>
        <taxon>Colletotrichum acutatum species complex</taxon>
    </lineage>
</organism>
<evidence type="ECO:0000313" key="1">
    <source>
        <dbReference type="EMBL" id="KAK1495504.1"/>
    </source>
</evidence>
<sequence>MSESSSRNSVEKASILAHTVLELTSYFTIVLTMNTAFADALGVSGTWNPQTKVSAGAPKPSTDEGHLVELWSVSAFFECKKLHVQRNPLLSNDEAKWGIDRNATLGFYYALKILGYKPYHQLEVFKNGVPHVRMMNDAVRANSQGIGKPFTREDFDKFLGDFNAITDIPAWFLEDLVQPTQTPSLSSRSVILRRGGSPWPRLSSHWANFGCRLFVYVLYGGYLGPDKQKAQREAVKVYERHNRMVRELIPADKLLVIKPEEGLGWDKICPFLGHDIPDVPYPRVNKAAEFQVMVMKDMIASWKKTALKVGSFLVPLVGASIWLLR</sequence>